<organism evidence="3 4">
    <name type="scientific">Jeotgalibaca arthritidis</name>
    <dbReference type="NCBI Taxonomy" id="1868794"/>
    <lineage>
        <taxon>Bacteria</taxon>
        <taxon>Bacillati</taxon>
        <taxon>Bacillota</taxon>
        <taxon>Bacilli</taxon>
        <taxon>Lactobacillales</taxon>
        <taxon>Carnobacteriaceae</taxon>
        <taxon>Jeotgalibaca</taxon>
    </lineage>
</organism>
<dbReference type="PANTHER" id="PTHR30337:SF7">
    <property type="entry name" value="PHOSPHOESTERASE"/>
    <property type="match status" value="1"/>
</dbReference>
<evidence type="ECO:0000256" key="1">
    <source>
        <dbReference type="ARBA" id="ARBA00022801"/>
    </source>
</evidence>
<dbReference type="Pfam" id="PF00149">
    <property type="entry name" value="Metallophos"/>
    <property type="match status" value="1"/>
</dbReference>
<dbReference type="GO" id="GO:0004527">
    <property type="term" value="F:exonuclease activity"/>
    <property type="evidence" value="ECO:0007669"/>
    <property type="project" value="UniProtKB-KW"/>
</dbReference>
<evidence type="ECO:0000259" key="2">
    <source>
        <dbReference type="Pfam" id="PF00149"/>
    </source>
</evidence>
<keyword evidence="1" id="KW-0378">Hydrolase</keyword>
<dbReference type="Gene3D" id="3.60.21.10">
    <property type="match status" value="1"/>
</dbReference>
<gene>
    <name evidence="3" type="ORF">G7057_08715</name>
</gene>
<sequence>MIRFIHAADLHLDSPFKGLKKMHPSLFDAIHQSTFASFKKIVTTAIEKKTDFVLLCGDIYDGENQSVKAQSFFREQMKRLQAAHIPVYLLHGNHDFMGRDSLRIQMPDNVSIFKTEVETQLLTTASQERVAISGFSYPSRWVKERMINHYPSRKRAVDYHIGMLHGFFEGSASKEDVYAPFSMADLLERSYDYWALGHIHKREVLNQQPIVAYSGNTQGRNPNESGDKGVYLVELEKGSEPTMTFIETAPIVWKEQQLSLKGLSSLQSVYAEIEGCLERASEAKKTVLLSIRFDDYDCLSKDVLERIKEGDLLEGFNQQQSDKGIYLYHLSLNPLKEQFLFRYDEAMQASFEKSGHAFREKDYLQTILQDLFKHPSMRGRFSELEQDEELAETIIQSARNLLFEDIAFEEGDETS</sequence>
<dbReference type="SUPFAM" id="SSF56300">
    <property type="entry name" value="Metallo-dependent phosphatases"/>
    <property type="match status" value="1"/>
</dbReference>
<dbReference type="InterPro" id="IPR029052">
    <property type="entry name" value="Metallo-depent_PP-like"/>
</dbReference>
<dbReference type="RefSeq" id="WP_166162853.1">
    <property type="nucleotide sequence ID" value="NZ_CP049740.1"/>
</dbReference>
<protein>
    <submittedName>
        <fullName evidence="3">DNA repair exonuclease</fullName>
    </submittedName>
</protein>
<proteinExistence type="predicted"/>
<name>A0A6G7KB79_9LACT</name>
<reference evidence="3 4" key="1">
    <citation type="journal article" date="2017" name="Int. J. Syst. Evol. Microbiol.">
        <title>Jeotgalibaca porci sp. nov. and Jeotgalibaca arthritidis sp. nov., isolated from pigs, and emended description of the genus Jeotgalibaca.</title>
        <authorList>
            <person name="Zamora L."/>
            <person name="Perez-Sancho M."/>
            <person name="Dominguez L."/>
            <person name="Fernandez-Garayzabal J.F."/>
            <person name="Vela A.I."/>
        </authorList>
    </citation>
    <scope>NUCLEOTIDE SEQUENCE [LARGE SCALE GENOMIC DNA]</scope>
    <source>
        <strain evidence="3 4">CECT 9157</strain>
    </source>
</reference>
<dbReference type="AlphaFoldDB" id="A0A6G7KB79"/>
<dbReference type="EMBL" id="CP049740">
    <property type="protein sequence ID" value="QII82497.1"/>
    <property type="molecule type" value="Genomic_DNA"/>
</dbReference>
<dbReference type="Proteomes" id="UP000501451">
    <property type="component" value="Chromosome"/>
</dbReference>
<dbReference type="PIRSF" id="PIRSF033091">
    <property type="entry name" value="Pesterase_YhaO"/>
    <property type="match status" value="1"/>
</dbReference>
<dbReference type="KEGG" id="jar:G7057_08715"/>
<feature type="domain" description="Calcineurin-like phosphoesterase" evidence="2">
    <location>
        <begin position="2"/>
        <end position="201"/>
    </location>
</feature>
<dbReference type="CDD" id="cd00840">
    <property type="entry name" value="MPP_Mre11_N"/>
    <property type="match status" value="1"/>
</dbReference>
<dbReference type="InterPro" id="IPR014576">
    <property type="entry name" value="Pesterase_YhaO"/>
</dbReference>
<dbReference type="InterPro" id="IPR050535">
    <property type="entry name" value="DNA_Repair-Maintenance_Comp"/>
</dbReference>
<evidence type="ECO:0000313" key="3">
    <source>
        <dbReference type="EMBL" id="QII82497.1"/>
    </source>
</evidence>
<dbReference type="PANTHER" id="PTHR30337">
    <property type="entry name" value="COMPONENT OF ATP-DEPENDENT DSDNA EXONUCLEASE"/>
    <property type="match status" value="1"/>
</dbReference>
<keyword evidence="3" id="KW-0540">Nuclease</keyword>
<dbReference type="InterPro" id="IPR041796">
    <property type="entry name" value="Mre11_N"/>
</dbReference>
<evidence type="ECO:0000313" key="4">
    <source>
        <dbReference type="Proteomes" id="UP000501451"/>
    </source>
</evidence>
<keyword evidence="3" id="KW-0269">Exonuclease</keyword>
<dbReference type="InterPro" id="IPR004843">
    <property type="entry name" value="Calcineurin-like_PHP"/>
</dbReference>
<accession>A0A6G7KB79</accession>
<keyword evidence="4" id="KW-1185">Reference proteome</keyword>